<dbReference type="GO" id="GO:0039694">
    <property type="term" value="P:viral RNA genome replication"/>
    <property type="evidence" value="ECO:0007669"/>
    <property type="project" value="InterPro"/>
</dbReference>
<dbReference type="PROSITE" id="PS50522">
    <property type="entry name" value="RDRP_PHAGE"/>
    <property type="match status" value="1"/>
</dbReference>
<gene>
    <name evidence="11" type="ORF">H1RhizoLitter1388_000001</name>
</gene>
<keyword evidence="4" id="KW-0548">Nucleotidyltransferase</keyword>
<keyword evidence="3" id="KW-0808">Transferase</keyword>
<evidence type="ECO:0000256" key="5">
    <source>
        <dbReference type="ARBA" id="ARBA00022741"/>
    </source>
</evidence>
<feature type="binding site" evidence="9">
    <location>
        <position position="350"/>
    </location>
    <ligand>
        <name>Mg(2+)</name>
        <dbReference type="ChEBI" id="CHEBI:18420"/>
        <label>2</label>
    </ligand>
</feature>
<organism evidence="11">
    <name type="scientific">Leviviridae sp</name>
    <dbReference type="NCBI Taxonomy" id="2027243"/>
    <lineage>
        <taxon>Viruses</taxon>
        <taxon>Riboviria</taxon>
        <taxon>Orthornavirae</taxon>
        <taxon>Lenarviricota</taxon>
        <taxon>Leviviricetes</taxon>
        <taxon>Norzivirales</taxon>
        <taxon>Fiersviridae</taxon>
    </lineage>
</organism>
<evidence type="ECO:0000256" key="7">
    <source>
        <dbReference type="ARBA" id="ARBA00030248"/>
    </source>
</evidence>
<evidence type="ECO:0000256" key="9">
    <source>
        <dbReference type="PIRSR" id="PIRSR605093-1"/>
    </source>
</evidence>
<evidence type="ECO:0000256" key="8">
    <source>
        <dbReference type="ARBA" id="ARBA00048744"/>
    </source>
</evidence>
<sequence length="540" mass="61436">MKKHEFHHHVKIAEQLLTSLNCPRSLSLLIMIRYGEWDSLVDIGIDPLNYEDAHSFARAYQATKLLSKASWLPLKRNRRTIAIDAFVQAESNCAATNEVFRSVNAGRASWLSPRTSTLLSKARMKISQIVGPYNAAWVDFCNFGPGNDSDTAHGLTAVYNKLESPGSVGWSCYPYLNSLTSISSLGYLFTCDITSQRLNVAIKNTNKVTFVPKNAKTDRSIAVEPRWNIFFQKGMGAFFRRRLKRFGVDLDDQTVNQRLSLIGSRNGQFSTIDVKAASDTVSEQLVWDLFPYDWASVMDHLRSRRYTLRKVDADYEKWSSMGNGYTFEMESIIFFALASSVDENVSVFGDDLIVPSKSAPDIISLLRVCGFEVNTSKTFMDGPFRESCGCDSFNGIDVTPFYWKKPAFGLQALTLLNQISKYAGKFSLYRDASFKRAWYMAPSRVPLQYRNRGPIGMSTMVHSPLEEWNILPNRKGYDGWFLKAVAREAIKLRFYKLEPALISMNFSPSSDGYSVRERIREKSRTVFIPRGDEYMKPWSR</sequence>
<dbReference type="InterPro" id="IPR043502">
    <property type="entry name" value="DNA/RNA_pol_sf"/>
</dbReference>
<proteinExistence type="predicted"/>
<dbReference type="EMBL" id="MN034978">
    <property type="protein sequence ID" value="QDH89696.1"/>
    <property type="molecule type" value="Genomic_RNA"/>
</dbReference>
<keyword evidence="2 11" id="KW-0696">RNA-directed RNA polymerase</keyword>
<keyword evidence="6" id="KW-0693">Viral RNA replication</keyword>
<evidence type="ECO:0000259" key="10">
    <source>
        <dbReference type="PROSITE" id="PS50522"/>
    </source>
</evidence>
<protein>
    <recommendedName>
        <fullName evidence="1">RNA-directed RNA polymerase</fullName>
        <ecNumber evidence="1">2.7.7.48</ecNumber>
    </recommendedName>
    <alternativeName>
        <fullName evidence="7">RNA replicase beta chain</fullName>
    </alternativeName>
</protein>
<keyword evidence="9" id="KW-0460">Magnesium</keyword>
<dbReference type="EC" id="2.7.7.48" evidence="1"/>
<feature type="binding site" evidence="9">
    <location>
        <position position="351"/>
    </location>
    <ligand>
        <name>Mg(2+)</name>
        <dbReference type="ChEBI" id="CHEBI:18420"/>
        <label>2</label>
    </ligand>
</feature>
<feature type="binding site" evidence="9">
    <location>
        <position position="273"/>
    </location>
    <ligand>
        <name>Mg(2+)</name>
        <dbReference type="ChEBI" id="CHEBI:18420"/>
        <label>2</label>
    </ligand>
</feature>
<accession>A0A514D7X5</accession>
<reference evidence="11" key="1">
    <citation type="submission" date="2019-05" db="EMBL/GenBank/DDBJ databases">
        <title>Metatranscriptomic reconstruction reveals RNA viruses with the potential to shape carbon cycling in soil.</title>
        <authorList>
            <person name="Starr E.P."/>
            <person name="Nuccio E."/>
            <person name="Pett-Ridge J."/>
            <person name="Banfield J.F."/>
            <person name="Firestone M.K."/>
        </authorList>
    </citation>
    <scope>NUCLEOTIDE SEQUENCE</scope>
    <source>
        <strain evidence="11">H1_Rhizo_Litter_1_scaffold_388</strain>
    </source>
</reference>
<keyword evidence="5" id="KW-0547">Nucleotide-binding</keyword>
<evidence type="ECO:0000256" key="4">
    <source>
        <dbReference type="ARBA" id="ARBA00022695"/>
    </source>
</evidence>
<dbReference type="InterPro" id="IPR005093">
    <property type="entry name" value="RNArep_beta"/>
</dbReference>
<dbReference type="InterPro" id="IPR007096">
    <property type="entry name" value="RNA-dir_Rpol_cat_phage"/>
</dbReference>
<dbReference type="GO" id="GO:0003968">
    <property type="term" value="F:RNA-directed RNA polymerase activity"/>
    <property type="evidence" value="ECO:0007669"/>
    <property type="project" value="UniProtKB-KW"/>
</dbReference>
<keyword evidence="9" id="KW-0479">Metal-binding</keyword>
<evidence type="ECO:0000256" key="2">
    <source>
        <dbReference type="ARBA" id="ARBA00022484"/>
    </source>
</evidence>
<dbReference type="SUPFAM" id="SSF56672">
    <property type="entry name" value="DNA/RNA polymerases"/>
    <property type="match status" value="1"/>
</dbReference>
<name>A0A514D7X5_9VIRU</name>
<comment type="cofactor">
    <cofactor evidence="9">
        <name>Mg(2+)</name>
        <dbReference type="ChEBI" id="CHEBI:18420"/>
    </cofactor>
    <text evidence="9">Binds 2 Mg(2+) per subunit.</text>
</comment>
<evidence type="ECO:0000256" key="1">
    <source>
        <dbReference type="ARBA" id="ARBA00012494"/>
    </source>
</evidence>
<evidence type="ECO:0000256" key="6">
    <source>
        <dbReference type="ARBA" id="ARBA00022953"/>
    </source>
</evidence>
<dbReference type="GO" id="GO:0000166">
    <property type="term" value="F:nucleotide binding"/>
    <property type="evidence" value="ECO:0007669"/>
    <property type="project" value="UniProtKB-KW"/>
</dbReference>
<comment type="catalytic activity">
    <reaction evidence="8">
        <text>RNA(n) + a ribonucleoside 5'-triphosphate = RNA(n+1) + diphosphate</text>
        <dbReference type="Rhea" id="RHEA:21248"/>
        <dbReference type="Rhea" id="RHEA-COMP:14527"/>
        <dbReference type="Rhea" id="RHEA-COMP:17342"/>
        <dbReference type="ChEBI" id="CHEBI:33019"/>
        <dbReference type="ChEBI" id="CHEBI:61557"/>
        <dbReference type="ChEBI" id="CHEBI:140395"/>
        <dbReference type="EC" id="2.7.7.48"/>
    </reaction>
</comment>
<feature type="domain" description="RdRp catalytic" evidence="10">
    <location>
        <begin position="258"/>
        <end position="382"/>
    </location>
</feature>
<evidence type="ECO:0000313" key="11">
    <source>
        <dbReference type="EMBL" id="QDH89696.1"/>
    </source>
</evidence>
<dbReference type="Pfam" id="PF03431">
    <property type="entry name" value="RNA_replicase_B"/>
    <property type="match status" value="1"/>
</dbReference>
<dbReference type="GO" id="GO:0046872">
    <property type="term" value="F:metal ion binding"/>
    <property type="evidence" value="ECO:0007669"/>
    <property type="project" value="UniProtKB-KW"/>
</dbReference>
<evidence type="ECO:0000256" key="3">
    <source>
        <dbReference type="ARBA" id="ARBA00022679"/>
    </source>
</evidence>